<keyword evidence="8 10" id="KW-0503">Monooxygenase</keyword>
<sequence>MSAVLIADIFFGLLGIYLVKSFLYSKKTHGPLPPGPKPKPFIGNLTDLPPSGQQEWVHWGKHKDLYGPISSLTTFGQTLILLNDQRVAFELLEKRSLSYSSRPRMVFSGEMIGWENQLAMQPYTNHFRAYRKNIHSVVGTKSAVSQFYQLQDMEVRRFLLRILNEPSKLLHHIRTEAGAIILKISHGYTIEHNTRDPLIDLADEALVQFSLSAVPGAWIVDILPFLQYFPAWMPGMAFKRTAVHWRNTLAELVEKPHAFVKKQMCLGSHSRSYTSALLGKGNVSPEEEHIIKWSAASLYAGGADTTVSSLSSFFLVMTMYPEIQRKAQEEIDRVVGSDRIPGFEDRDNLPYVDAVVKEVLRWHPIGPMGLPHTSTEDDVYEGYFIPKGSLLLANIWAFAHDAETYHDPMAFRPERFLGVNGRAPETDPRTLVFGFGRRICPGRELADASIYLTIAQSLAVFDIKKAVEDGKVVEPTVSFSAGIISHPLPFKTSLVPRSAKAEALIRSVEEDYPLTESDAKELLSLDI</sequence>
<dbReference type="OrthoDB" id="2789670at2759"/>
<evidence type="ECO:0000256" key="6">
    <source>
        <dbReference type="ARBA" id="ARBA00023002"/>
    </source>
</evidence>
<dbReference type="GO" id="GO:0020037">
    <property type="term" value="F:heme binding"/>
    <property type="evidence" value="ECO:0007669"/>
    <property type="project" value="InterPro"/>
</dbReference>
<evidence type="ECO:0000256" key="5">
    <source>
        <dbReference type="ARBA" id="ARBA00022723"/>
    </source>
</evidence>
<dbReference type="PRINTS" id="PR00463">
    <property type="entry name" value="EP450I"/>
</dbReference>
<dbReference type="GO" id="GO:0016705">
    <property type="term" value="F:oxidoreductase activity, acting on paired donors, with incorporation or reduction of molecular oxygen"/>
    <property type="evidence" value="ECO:0007669"/>
    <property type="project" value="InterPro"/>
</dbReference>
<evidence type="ECO:0000313" key="12">
    <source>
        <dbReference type="Proteomes" id="UP000757232"/>
    </source>
</evidence>
<dbReference type="InterPro" id="IPR050364">
    <property type="entry name" value="Cytochrome_P450_fung"/>
</dbReference>
<keyword evidence="7 9" id="KW-0408">Iron</keyword>
<dbReference type="InterPro" id="IPR001128">
    <property type="entry name" value="Cyt_P450"/>
</dbReference>
<feature type="binding site" description="axial binding residue" evidence="9">
    <location>
        <position position="440"/>
    </location>
    <ligand>
        <name>heme</name>
        <dbReference type="ChEBI" id="CHEBI:30413"/>
    </ligand>
    <ligandPart>
        <name>Fe</name>
        <dbReference type="ChEBI" id="CHEBI:18248"/>
    </ligandPart>
</feature>
<comment type="pathway">
    <text evidence="2">Secondary metabolite biosynthesis.</text>
</comment>
<dbReference type="AlphaFoldDB" id="A0A9Q5HZ97"/>
<proteinExistence type="inferred from homology"/>
<keyword evidence="12" id="KW-1185">Reference proteome</keyword>
<name>A0A9Q5HZ97_SANBA</name>
<comment type="similarity">
    <text evidence="3 10">Belongs to the cytochrome P450 family.</text>
</comment>
<dbReference type="Pfam" id="PF00067">
    <property type="entry name" value="p450"/>
    <property type="match status" value="1"/>
</dbReference>
<dbReference type="InterPro" id="IPR017972">
    <property type="entry name" value="Cyt_P450_CS"/>
</dbReference>
<evidence type="ECO:0000256" key="4">
    <source>
        <dbReference type="ARBA" id="ARBA00022617"/>
    </source>
</evidence>
<dbReference type="SUPFAM" id="SSF48264">
    <property type="entry name" value="Cytochrome P450"/>
    <property type="match status" value="1"/>
</dbReference>
<evidence type="ECO:0000256" key="1">
    <source>
        <dbReference type="ARBA" id="ARBA00001971"/>
    </source>
</evidence>
<evidence type="ECO:0000256" key="9">
    <source>
        <dbReference type="PIRSR" id="PIRSR602401-1"/>
    </source>
</evidence>
<dbReference type="CDD" id="cd11065">
    <property type="entry name" value="CYP64-like"/>
    <property type="match status" value="1"/>
</dbReference>
<dbReference type="Proteomes" id="UP000757232">
    <property type="component" value="Unassembled WGS sequence"/>
</dbReference>
<evidence type="ECO:0000256" key="3">
    <source>
        <dbReference type="ARBA" id="ARBA00010617"/>
    </source>
</evidence>
<organism evidence="11 12">
    <name type="scientific">Sanghuangporus baumii</name>
    <name type="common">Phellinus baumii</name>
    <dbReference type="NCBI Taxonomy" id="108892"/>
    <lineage>
        <taxon>Eukaryota</taxon>
        <taxon>Fungi</taxon>
        <taxon>Dikarya</taxon>
        <taxon>Basidiomycota</taxon>
        <taxon>Agaricomycotina</taxon>
        <taxon>Agaricomycetes</taxon>
        <taxon>Hymenochaetales</taxon>
        <taxon>Hymenochaetaceae</taxon>
        <taxon>Sanghuangporus</taxon>
    </lineage>
</organism>
<evidence type="ECO:0000256" key="7">
    <source>
        <dbReference type="ARBA" id="ARBA00023004"/>
    </source>
</evidence>
<dbReference type="Gene3D" id="1.10.630.10">
    <property type="entry name" value="Cytochrome P450"/>
    <property type="match status" value="1"/>
</dbReference>
<comment type="caution">
    <text evidence="11">The sequence shown here is derived from an EMBL/GenBank/DDBJ whole genome shotgun (WGS) entry which is preliminary data.</text>
</comment>
<keyword evidence="5 9" id="KW-0479">Metal-binding</keyword>
<keyword evidence="4 9" id="KW-0349">Heme</keyword>
<dbReference type="PANTHER" id="PTHR46300">
    <property type="entry name" value="P450, PUTATIVE (EUROFUNG)-RELATED-RELATED"/>
    <property type="match status" value="1"/>
</dbReference>
<evidence type="ECO:0000313" key="11">
    <source>
        <dbReference type="EMBL" id="OCB88748.1"/>
    </source>
</evidence>
<keyword evidence="6 10" id="KW-0560">Oxidoreductase</keyword>
<gene>
    <name evidence="11" type="ORF">A7U60_g4130</name>
</gene>
<dbReference type="PROSITE" id="PS00086">
    <property type="entry name" value="CYTOCHROME_P450"/>
    <property type="match status" value="1"/>
</dbReference>
<evidence type="ECO:0000256" key="10">
    <source>
        <dbReference type="RuleBase" id="RU000461"/>
    </source>
</evidence>
<dbReference type="InterPro" id="IPR036396">
    <property type="entry name" value="Cyt_P450_sf"/>
</dbReference>
<evidence type="ECO:0000256" key="2">
    <source>
        <dbReference type="ARBA" id="ARBA00005179"/>
    </source>
</evidence>
<dbReference type="GO" id="GO:0005506">
    <property type="term" value="F:iron ion binding"/>
    <property type="evidence" value="ECO:0007669"/>
    <property type="project" value="InterPro"/>
</dbReference>
<dbReference type="InterPro" id="IPR002401">
    <property type="entry name" value="Cyt_P450_E_grp-I"/>
</dbReference>
<evidence type="ECO:0000256" key="8">
    <source>
        <dbReference type="ARBA" id="ARBA00023033"/>
    </source>
</evidence>
<dbReference type="PRINTS" id="PR00385">
    <property type="entry name" value="P450"/>
</dbReference>
<dbReference type="PANTHER" id="PTHR46300:SF12">
    <property type="entry name" value="P450, PUTATIVE (EUROFUNG)-RELATED"/>
    <property type="match status" value="1"/>
</dbReference>
<protein>
    <submittedName>
        <fullName evidence="11">Cytochrome P450</fullName>
    </submittedName>
</protein>
<reference evidence="11" key="1">
    <citation type="submission" date="2016-06" db="EMBL/GenBank/DDBJ databases">
        <title>Draft Genome sequence of the fungus Inonotus baumii.</title>
        <authorList>
            <person name="Zhu H."/>
            <person name="Lin W."/>
        </authorList>
    </citation>
    <scope>NUCLEOTIDE SEQUENCE</scope>
    <source>
        <strain evidence="11">821</strain>
    </source>
</reference>
<accession>A0A9Q5HZ97</accession>
<dbReference type="EMBL" id="LNZH02000172">
    <property type="protein sequence ID" value="OCB88748.1"/>
    <property type="molecule type" value="Genomic_DNA"/>
</dbReference>
<comment type="cofactor">
    <cofactor evidence="1 9">
        <name>heme</name>
        <dbReference type="ChEBI" id="CHEBI:30413"/>
    </cofactor>
</comment>
<dbReference type="GO" id="GO:0004497">
    <property type="term" value="F:monooxygenase activity"/>
    <property type="evidence" value="ECO:0007669"/>
    <property type="project" value="UniProtKB-KW"/>
</dbReference>